<dbReference type="STRING" id="869754.A0A1A0HG03"/>
<sequence length="338" mass="37498">MKFGIYVVAISWLLSRVFAVNIQQSTVEIDQGVKAIENLTIHKIVYYSIINSPQVTVLHSFKNAGTFYVTSTNGFEASVVIKGDHFQNSGLVVFNSFLVNESIHGVDVENDFANTGAMLFGVSGFNPYSSVTFVLSDGSWVNTGMISFLKLSEYPTRLYIGRSQRLKGGLSITNEGTICFYSQIWASYTRIKGHGCITVGSKSKLEIYFPDYRISPTQTINLESSDSLLQVYGMSSSLDIAPTIKVSGLGEGNSIEVDIPYLTMNAKEYSTRRGELSVEIKSKPRVYFRVGRGYRLVDFQIRPSAFGTRITVHKPAPRKPPRICKCATKIPVVPTYLP</sequence>
<name>A0A1A0HG03_9ASCO</name>
<evidence type="ECO:0000313" key="8">
    <source>
        <dbReference type="EMBL" id="OBA23089.1"/>
    </source>
</evidence>
<evidence type="ECO:0000256" key="1">
    <source>
        <dbReference type="ARBA" id="ARBA00004191"/>
    </source>
</evidence>
<keyword evidence="3" id="KW-0964">Secreted</keyword>
<dbReference type="RefSeq" id="XP_018713570.1">
    <property type="nucleotide sequence ID" value="XM_018859381.1"/>
</dbReference>
<dbReference type="GeneID" id="30032356"/>
<evidence type="ECO:0000256" key="4">
    <source>
        <dbReference type="ARBA" id="ARBA00022729"/>
    </source>
</evidence>
<protein>
    <recommendedName>
        <fullName evidence="7">Hyphally-regulated cell wall protein N-terminal domain-containing protein</fullName>
    </recommendedName>
</protein>
<reference evidence="8 9" key="1">
    <citation type="submission" date="2016-05" db="EMBL/GenBank/DDBJ databases">
        <title>Comparative genomics of biotechnologically important yeasts.</title>
        <authorList>
            <consortium name="DOE Joint Genome Institute"/>
            <person name="Riley R."/>
            <person name="Haridas S."/>
            <person name="Wolfe K.H."/>
            <person name="Lopes M.R."/>
            <person name="Hittinger C.T."/>
            <person name="Goker M."/>
            <person name="Salamov A."/>
            <person name="Wisecaver J."/>
            <person name="Long T.M."/>
            <person name="Aerts A.L."/>
            <person name="Barry K."/>
            <person name="Choi C."/>
            <person name="Clum A."/>
            <person name="Coughlan A.Y."/>
            <person name="Deshpande S."/>
            <person name="Douglass A.P."/>
            <person name="Hanson S.J."/>
            <person name="Klenk H.-P."/>
            <person name="LaButti K."/>
            <person name="Lapidus A."/>
            <person name="Lindquist E."/>
            <person name="Lipzen A."/>
            <person name="Meier-kolthoff J.P."/>
            <person name="Ohm R.A."/>
            <person name="Otillar R.P."/>
            <person name="Pangilinan J."/>
            <person name="Peng Y."/>
            <person name="Rokas A."/>
            <person name="Rosa C.A."/>
            <person name="Scheuner C."/>
            <person name="Sibirny A.A."/>
            <person name="Slot J.C."/>
            <person name="Stielow J.B."/>
            <person name="Sun H."/>
            <person name="Kurtzman C.P."/>
            <person name="Blackwell M."/>
            <person name="Grigoriev I.V."/>
            <person name="Jeffries T.W."/>
        </authorList>
    </citation>
    <scope>NUCLEOTIDE SEQUENCE [LARGE SCALE GENOMIC DNA]</scope>
    <source>
        <strain evidence="8 9">NRRL YB-4993</strain>
    </source>
</reference>
<gene>
    <name evidence="8" type="ORF">METBIDRAFT_9402</name>
</gene>
<evidence type="ECO:0000313" key="9">
    <source>
        <dbReference type="Proteomes" id="UP000092555"/>
    </source>
</evidence>
<comment type="subcellular location">
    <subcellularLocation>
        <location evidence="1">Secreted</location>
        <location evidence="1">Cell wall</location>
    </subcellularLocation>
</comment>
<dbReference type="Proteomes" id="UP000092555">
    <property type="component" value="Unassembled WGS sequence"/>
</dbReference>
<dbReference type="AlphaFoldDB" id="A0A1A0HG03"/>
<feature type="domain" description="Hyphally-regulated cell wall protein N-terminal" evidence="7">
    <location>
        <begin position="13"/>
        <end position="334"/>
    </location>
</feature>
<proteinExistence type="predicted"/>
<dbReference type="GO" id="GO:0009277">
    <property type="term" value="C:fungal-type cell wall"/>
    <property type="evidence" value="ECO:0007669"/>
    <property type="project" value="UniProtKB-ARBA"/>
</dbReference>
<evidence type="ECO:0000256" key="2">
    <source>
        <dbReference type="ARBA" id="ARBA00022512"/>
    </source>
</evidence>
<evidence type="ECO:0000256" key="6">
    <source>
        <dbReference type="SAM" id="SignalP"/>
    </source>
</evidence>
<evidence type="ECO:0000256" key="5">
    <source>
        <dbReference type="ARBA" id="ARBA00023180"/>
    </source>
</evidence>
<evidence type="ECO:0000259" key="7">
    <source>
        <dbReference type="Pfam" id="PF11765"/>
    </source>
</evidence>
<keyword evidence="9" id="KW-1185">Reference proteome</keyword>
<feature type="signal peptide" evidence="6">
    <location>
        <begin position="1"/>
        <end position="19"/>
    </location>
</feature>
<keyword evidence="5" id="KW-0325">Glycoprotein</keyword>
<feature type="chain" id="PRO_5008291825" description="Hyphally-regulated cell wall protein N-terminal domain-containing protein" evidence="6">
    <location>
        <begin position="20"/>
        <end position="338"/>
    </location>
</feature>
<dbReference type="InterPro" id="IPR021031">
    <property type="entry name" value="Hyphal-reg_cell_wall_N"/>
</dbReference>
<dbReference type="OrthoDB" id="4022214at2759"/>
<accession>A0A1A0HG03</accession>
<organism evidence="8 9">
    <name type="scientific">Metschnikowia bicuspidata var. bicuspidata NRRL YB-4993</name>
    <dbReference type="NCBI Taxonomy" id="869754"/>
    <lineage>
        <taxon>Eukaryota</taxon>
        <taxon>Fungi</taxon>
        <taxon>Dikarya</taxon>
        <taxon>Ascomycota</taxon>
        <taxon>Saccharomycotina</taxon>
        <taxon>Pichiomycetes</taxon>
        <taxon>Metschnikowiaceae</taxon>
        <taxon>Metschnikowia</taxon>
    </lineage>
</organism>
<evidence type="ECO:0000256" key="3">
    <source>
        <dbReference type="ARBA" id="ARBA00022525"/>
    </source>
</evidence>
<dbReference type="EMBL" id="LXTC01000001">
    <property type="protein sequence ID" value="OBA23089.1"/>
    <property type="molecule type" value="Genomic_DNA"/>
</dbReference>
<comment type="caution">
    <text evidence="8">The sequence shown here is derived from an EMBL/GenBank/DDBJ whole genome shotgun (WGS) entry which is preliminary data.</text>
</comment>
<keyword evidence="4 6" id="KW-0732">Signal</keyword>
<keyword evidence="2" id="KW-0134">Cell wall</keyword>
<dbReference type="Pfam" id="PF11765">
    <property type="entry name" value="Hyphal_reg_CWP"/>
    <property type="match status" value="1"/>
</dbReference>